<accession>A0A6J5N0P3</accession>
<name>A0A6J5N0P3_9CAUD</name>
<reference evidence="1" key="1">
    <citation type="submission" date="2020-04" db="EMBL/GenBank/DDBJ databases">
        <authorList>
            <person name="Chiriac C."/>
            <person name="Salcher M."/>
            <person name="Ghai R."/>
            <person name="Kavagutti S V."/>
        </authorList>
    </citation>
    <scope>NUCLEOTIDE SEQUENCE</scope>
</reference>
<dbReference type="EMBL" id="LR796530">
    <property type="protein sequence ID" value="CAB4149539.1"/>
    <property type="molecule type" value="Genomic_DNA"/>
</dbReference>
<gene>
    <name evidence="1" type="ORF">UFOVP556_6</name>
</gene>
<evidence type="ECO:0000313" key="1">
    <source>
        <dbReference type="EMBL" id="CAB4149539.1"/>
    </source>
</evidence>
<proteinExistence type="predicted"/>
<sequence length="164" mass="17546">MATATNLPAAFVSGAILTADQMNNLRGAFRVLQVVYASYATDTANATTTYADTGLTASITPQATTNKILVFASIPCLKEQANGNNAVNLRLFRGATQLRETTLLNYTGTTLQVRSVFSDMYLDSPSSISALTYKYQFANYTNASGVSVFPNSMPGQLTLMEISA</sequence>
<protein>
    <submittedName>
        <fullName evidence="1">Uncharacterized protein</fullName>
    </submittedName>
</protein>
<organism evidence="1">
    <name type="scientific">uncultured Caudovirales phage</name>
    <dbReference type="NCBI Taxonomy" id="2100421"/>
    <lineage>
        <taxon>Viruses</taxon>
        <taxon>Duplodnaviria</taxon>
        <taxon>Heunggongvirae</taxon>
        <taxon>Uroviricota</taxon>
        <taxon>Caudoviricetes</taxon>
        <taxon>Peduoviridae</taxon>
        <taxon>Maltschvirus</taxon>
        <taxon>Maltschvirus maltsch</taxon>
    </lineage>
</organism>